<proteinExistence type="predicted"/>
<gene>
    <name evidence="1" type="ORF">GALL_199710</name>
</gene>
<name>A0A1J5RR00_9ZZZZ</name>
<comment type="caution">
    <text evidence="1">The sequence shown here is derived from an EMBL/GenBank/DDBJ whole genome shotgun (WGS) entry which is preliminary data.</text>
</comment>
<dbReference type="AlphaFoldDB" id="A0A1J5RR00"/>
<accession>A0A1J5RR00</accession>
<dbReference type="EMBL" id="MLJW01000124">
    <property type="protein sequence ID" value="OIQ98050.1"/>
    <property type="molecule type" value="Genomic_DNA"/>
</dbReference>
<organism evidence="1">
    <name type="scientific">mine drainage metagenome</name>
    <dbReference type="NCBI Taxonomy" id="410659"/>
    <lineage>
        <taxon>unclassified sequences</taxon>
        <taxon>metagenomes</taxon>
        <taxon>ecological metagenomes</taxon>
    </lineage>
</organism>
<reference evidence="1" key="1">
    <citation type="submission" date="2016-10" db="EMBL/GenBank/DDBJ databases">
        <title>Sequence of Gallionella enrichment culture.</title>
        <authorList>
            <person name="Poehlein A."/>
            <person name="Muehling M."/>
            <person name="Daniel R."/>
        </authorList>
    </citation>
    <scope>NUCLEOTIDE SEQUENCE</scope>
</reference>
<protein>
    <submittedName>
        <fullName evidence="1">Uncharacterized protein</fullName>
    </submittedName>
</protein>
<sequence>MTWKIALVGFCVAASACSAYEGRVSQAVERLRTLHEVGSDHVGYAGTPHAFYLLFSELQHACTNKDVTDMVHDANPIVRIMGAKCVVDGPWRKIDKAVLNPLVSDKTEILVGPGGCVFRHMTVGAVVLALVRDPGFLGVRETKVKPAGIPAAWADWRETE</sequence>
<dbReference type="PROSITE" id="PS51257">
    <property type="entry name" value="PROKAR_LIPOPROTEIN"/>
    <property type="match status" value="1"/>
</dbReference>
<evidence type="ECO:0000313" key="1">
    <source>
        <dbReference type="EMBL" id="OIQ98050.1"/>
    </source>
</evidence>